<reference evidence="12" key="4">
    <citation type="submission" date="2018-07" db="EMBL/GenBank/DDBJ databases">
        <authorList>
            <consortium name="NCBI Pathogen Detection Project"/>
        </authorList>
    </citation>
    <scope>NUCLEOTIDE SEQUENCE</scope>
    <source>
        <strain evidence="13">09-1001</strain>
        <strain evidence="11">13-1325</strain>
        <strain evidence="10">13-5628</strain>
        <strain evidence="14">13-5707</strain>
        <strain evidence="12">M78</strain>
    </source>
</reference>
<evidence type="ECO:0000313" key="14">
    <source>
        <dbReference type="EMBL" id="HAF7813480.1"/>
    </source>
</evidence>
<reference evidence="8" key="5">
    <citation type="submission" date="2018-07" db="EMBL/GenBank/DDBJ databases">
        <authorList>
            <consortium name="NARMS: The National Antimicrobial Resistance Monitoring System"/>
        </authorList>
    </citation>
    <scope>NUCLEOTIDE SEQUENCE</scope>
    <source>
        <strain evidence="8">FSIS1605669</strain>
    </source>
</reference>
<reference evidence="9" key="3">
    <citation type="submission" date="2018-07" db="EMBL/GenBank/DDBJ databases">
        <authorList>
            <consortium name="PulseNet: The National Subtyping Network for Foodborne Disease Surveillance"/>
            <person name="Tarr C.L."/>
            <person name="Trees E."/>
            <person name="Katz L.S."/>
            <person name="Carleton-Romer H.A."/>
            <person name="Stroika S."/>
            <person name="Kucerova Z."/>
            <person name="Roache K.F."/>
            <person name="Sabol A.L."/>
            <person name="Besser J."/>
            <person name="Gerner-Smidt P."/>
        </authorList>
    </citation>
    <scope>NUCLEOTIDE SEQUENCE</scope>
    <source>
        <strain evidence="9">PNUSAS027925</strain>
    </source>
</reference>
<gene>
    <name evidence="8" type="ORF">AY458_03870</name>
    <name evidence="9" type="ORF">CUW36_17935</name>
    <name evidence="6" type="ORF">D6J52_17970</name>
    <name evidence="1" type="ORF">DNI86_19090</name>
    <name evidence="2" type="ORF">DOW12_18880</name>
    <name evidence="4" type="ORF">DUR78_17915</name>
    <name evidence="5" type="ORF">DVG35_16555</name>
    <name evidence="7" type="ORF">E1K42_23270</name>
    <name evidence="10" type="ORF">G3976_002795</name>
    <name evidence="11" type="ORF">G4A15_000378</name>
    <name evidence="12" type="ORF">G4A88_003637</name>
    <name evidence="13" type="ORF">G4Y24_002208</name>
    <name evidence="14" type="ORF">G9339_001542</name>
    <name evidence="3" type="ORF">YU42_15450</name>
</gene>
<dbReference type="EMBL" id="DAARSK010000002">
    <property type="protein sequence ID" value="HAE3746014.1"/>
    <property type="molecule type" value="Genomic_DNA"/>
</dbReference>
<dbReference type="RefSeq" id="WP_001543301.1">
    <property type="nucleotide sequence ID" value="NZ_BOTG01000006.1"/>
</dbReference>
<dbReference type="EMBL" id="AAHNSR010000016">
    <property type="protein sequence ID" value="EBY3056422.1"/>
    <property type="molecule type" value="Genomic_DNA"/>
</dbReference>
<evidence type="ECO:0000313" key="9">
    <source>
        <dbReference type="EMBL" id="ECV4104097.1"/>
    </source>
</evidence>
<evidence type="ECO:0000313" key="12">
    <source>
        <dbReference type="EMBL" id="HAE4316365.1"/>
    </source>
</evidence>
<evidence type="ECO:0000313" key="2">
    <source>
        <dbReference type="EMBL" id="EBV4687450.1"/>
    </source>
</evidence>
<evidence type="ECO:0000313" key="5">
    <source>
        <dbReference type="EMBL" id="EBY3056422.1"/>
    </source>
</evidence>
<evidence type="ECO:0000313" key="11">
    <source>
        <dbReference type="EMBL" id="HAE3746014.1"/>
    </source>
</evidence>
<name>A0A3V8KNK2_SALON</name>
<dbReference type="EMBL" id="AAHGCE010000014">
    <property type="protein sequence ID" value="EBV7081234.1"/>
    <property type="molecule type" value="Genomic_DNA"/>
</dbReference>
<sequence>MYNTALTLARNNATTEISYKICAIESLAKIDSIGFSDFMKKYRNSDFKKEISDYFYSVRSGHFHSGKFHFGEFNVNLQRNIDFAFKERQMDYVTFNNYIRYAITKWIEGDLLKQH</sequence>
<dbReference type="EMBL" id="DAARRH010000006">
    <property type="protein sequence ID" value="HAE3615785.1"/>
    <property type="molecule type" value="Genomic_DNA"/>
</dbReference>
<dbReference type="EMBL" id="AAHYOS010000053">
    <property type="protein sequence ID" value="ECB7469586.1"/>
    <property type="molecule type" value="Genomic_DNA"/>
</dbReference>
<dbReference type="EMBL" id="DAARXE010000016">
    <property type="protein sequence ID" value="HAE4316365.1"/>
    <property type="molecule type" value="Genomic_DNA"/>
</dbReference>
<evidence type="ECO:0000313" key="8">
    <source>
        <dbReference type="EMBL" id="ECT5381844.1"/>
    </source>
</evidence>
<dbReference type="EMBL" id="DAAWGR010000004">
    <property type="protein sequence ID" value="HAF7813480.1"/>
    <property type="molecule type" value="Genomic_DNA"/>
</dbReference>
<dbReference type="EMBL" id="AAHFIG010000024">
    <property type="protein sequence ID" value="EBV4687450.1"/>
    <property type="molecule type" value="Genomic_DNA"/>
</dbReference>
<dbReference type="EMBL" id="AAGQUS010000021">
    <property type="protein sequence ID" value="EBQ9949217.1"/>
    <property type="molecule type" value="Genomic_DNA"/>
</dbReference>
<evidence type="ECO:0000313" key="6">
    <source>
        <dbReference type="EMBL" id="EBY7488930.1"/>
    </source>
</evidence>
<dbReference type="EMBL" id="DAATNT010000007">
    <property type="protein sequence ID" value="HAE9235604.1"/>
    <property type="molecule type" value="Genomic_DNA"/>
</dbReference>
<dbReference type="EMBL" id="AAKTIX010000009">
    <property type="protein sequence ID" value="ECV4104097.1"/>
    <property type="molecule type" value="Genomic_DNA"/>
</dbReference>
<evidence type="ECO:0000313" key="13">
    <source>
        <dbReference type="EMBL" id="HAE9235604.1"/>
    </source>
</evidence>
<proteinExistence type="predicted"/>
<dbReference type="EMBL" id="AAHMZU010000017">
    <property type="protein sequence ID" value="EBY0600557.1"/>
    <property type="molecule type" value="Genomic_DNA"/>
</dbReference>
<evidence type="ECO:0000313" key="7">
    <source>
        <dbReference type="EMBL" id="ECB7469586.1"/>
    </source>
</evidence>
<reference evidence="1" key="2">
    <citation type="submission" date="2018-06" db="EMBL/GenBank/DDBJ databases">
        <authorList>
            <person name="Ashton P.M."/>
            <person name="Dallman T."/>
            <person name="Nair S."/>
            <person name="De Pinna E."/>
            <person name="Peters T."/>
            <person name="Grant K."/>
        </authorList>
    </citation>
    <scope>NUCLEOTIDE SEQUENCE</scope>
    <source>
        <strain evidence="7">243830</strain>
        <strain evidence="2">279524</strain>
        <strain evidence="5">410851</strain>
        <strain evidence="1">421582</strain>
        <strain evidence="4">516939</strain>
        <strain evidence="6">568410</strain>
        <strain evidence="3">65444</strain>
    </source>
</reference>
<organism evidence="12">
    <name type="scientific">Salmonella oranienberg</name>
    <dbReference type="NCBI Taxonomy" id="28147"/>
    <lineage>
        <taxon>Bacteria</taxon>
        <taxon>Pseudomonadati</taxon>
        <taxon>Pseudomonadota</taxon>
        <taxon>Gammaproteobacteria</taxon>
        <taxon>Enterobacterales</taxon>
        <taxon>Enterobacteriaceae</taxon>
        <taxon>Salmonella</taxon>
    </lineage>
</organism>
<evidence type="ECO:0000313" key="4">
    <source>
        <dbReference type="EMBL" id="EBY0600557.1"/>
    </source>
</evidence>
<evidence type="ECO:0000313" key="3">
    <source>
        <dbReference type="EMBL" id="EBV7081234.1"/>
    </source>
</evidence>
<reference evidence="12" key="1">
    <citation type="journal article" date="2018" name="Genome Biol.">
        <title>SKESA: strategic k-mer extension for scrupulous assemblies.</title>
        <authorList>
            <person name="Souvorov A."/>
            <person name="Agarwala R."/>
            <person name="Lipman D.J."/>
        </authorList>
    </citation>
    <scope>NUCLEOTIDE SEQUENCE</scope>
    <source>
        <strain evidence="13">09-1001</strain>
        <strain evidence="11">13-1325</strain>
        <strain evidence="10">13-5628</strain>
        <strain evidence="14">13-5707</strain>
        <strain evidence="12">M78</strain>
    </source>
</reference>
<dbReference type="EMBL" id="AAKNCD010000003">
    <property type="protein sequence ID" value="ECT5381844.1"/>
    <property type="molecule type" value="Genomic_DNA"/>
</dbReference>
<dbReference type="EMBL" id="AAHOXZ010000018">
    <property type="protein sequence ID" value="EBY7488930.1"/>
    <property type="molecule type" value="Genomic_DNA"/>
</dbReference>
<evidence type="ECO:0000313" key="1">
    <source>
        <dbReference type="EMBL" id="EBQ9949217.1"/>
    </source>
</evidence>
<dbReference type="AlphaFoldDB" id="A0A3V8KNK2"/>
<protein>
    <submittedName>
        <fullName evidence="12">Uncharacterized protein</fullName>
    </submittedName>
</protein>
<evidence type="ECO:0000313" key="10">
    <source>
        <dbReference type="EMBL" id="HAE3615785.1"/>
    </source>
</evidence>
<comment type="caution">
    <text evidence="12">The sequence shown here is derived from an EMBL/GenBank/DDBJ whole genome shotgun (WGS) entry which is preliminary data.</text>
</comment>
<accession>A0A3V8KNK2</accession>